<dbReference type="OrthoDB" id="5505563at2"/>
<dbReference type="SUPFAM" id="SSF56300">
    <property type="entry name" value="Metallo-dependent phosphatases"/>
    <property type="match status" value="1"/>
</dbReference>
<evidence type="ECO:0000256" key="4">
    <source>
        <dbReference type="ARBA" id="ARBA00025742"/>
    </source>
</evidence>
<dbReference type="Pfam" id="PF00149">
    <property type="entry name" value="Metallophos"/>
    <property type="match status" value="1"/>
</dbReference>
<dbReference type="InterPro" id="IPR042283">
    <property type="entry name" value="GpdQ_catalytic"/>
</dbReference>
<name>A0A418V5C6_9DEIO</name>
<evidence type="ECO:0000256" key="2">
    <source>
        <dbReference type="ARBA" id="ARBA00022801"/>
    </source>
</evidence>
<dbReference type="InterPro" id="IPR050884">
    <property type="entry name" value="CNP_phosphodiesterase-III"/>
</dbReference>
<dbReference type="AlphaFoldDB" id="A0A418V5C6"/>
<dbReference type="Gene3D" id="3.60.21.40">
    <property type="entry name" value="GpdQ, catalytic alpha/beta sandwich domain"/>
    <property type="match status" value="1"/>
</dbReference>
<reference evidence="6 7" key="1">
    <citation type="submission" date="2018-09" db="EMBL/GenBank/DDBJ databases">
        <authorList>
            <person name="Zhu H."/>
        </authorList>
    </citation>
    <scope>NUCLEOTIDE SEQUENCE [LARGE SCALE GENOMIC DNA]</scope>
    <source>
        <strain evidence="6 7">K2S05-167</strain>
    </source>
</reference>
<evidence type="ECO:0000256" key="1">
    <source>
        <dbReference type="ARBA" id="ARBA00022723"/>
    </source>
</evidence>
<dbReference type="InterPro" id="IPR004843">
    <property type="entry name" value="Calcineurin-like_PHP"/>
</dbReference>
<feature type="domain" description="Calcineurin-like phosphoesterase" evidence="5">
    <location>
        <begin position="1"/>
        <end position="190"/>
    </location>
</feature>
<evidence type="ECO:0000313" key="6">
    <source>
        <dbReference type="EMBL" id="RJF71300.1"/>
    </source>
</evidence>
<dbReference type="PANTHER" id="PTHR42988:SF2">
    <property type="entry name" value="CYCLIC NUCLEOTIDE PHOSPHODIESTERASE CBUA0032-RELATED"/>
    <property type="match status" value="1"/>
</dbReference>
<comment type="caution">
    <text evidence="6">The sequence shown here is derived from an EMBL/GenBank/DDBJ whole genome shotgun (WGS) entry which is preliminary data.</text>
</comment>
<comment type="similarity">
    <text evidence="4">Belongs to the cyclic nucleotide phosphodiesterase class-III family.</text>
</comment>
<dbReference type="CDD" id="cd07402">
    <property type="entry name" value="MPP_GpdQ"/>
    <property type="match status" value="1"/>
</dbReference>
<dbReference type="InterPro" id="IPR026575">
    <property type="entry name" value="GpdQ/CpdA-like"/>
</dbReference>
<keyword evidence="7" id="KW-1185">Reference proteome</keyword>
<dbReference type="InterPro" id="IPR042281">
    <property type="entry name" value="GpdQ_beta-strand"/>
</dbReference>
<dbReference type="PANTHER" id="PTHR42988">
    <property type="entry name" value="PHOSPHOHYDROLASE"/>
    <property type="match status" value="1"/>
</dbReference>
<keyword evidence="3" id="KW-0408">Iron</keyword>
<dbReference type="RefSeq" id="WP_119762339.1">
    <property type="nucleotide sequence ID" value="NZ_QYUJ01000014.1"/>
</dbReference>
<evidence type="ECO:0000313" key="7">
    <source>
        <dbReference type="Proteomes" id="UP000286287"/>
    </source>
</evidence>
<dbReference type="GO" id="GO:0046872">
    <property type="term" value="F:metal ion binding"/>
    <property type="evidence" value="ECO:0007669"/>
    <property type="project" value="UniProtKB-KW"/>
</dbReference>
<accession>A0A418V5C6</accession>
<proteinExistence type="inferred from homology"/>
<dbReference type="InterPro" id="IPR029052">
    <property type="entry name" value="Metallo-depent_PP-like"/>
</dbReference>
<gene>
    <name evidence="6" type="ORF">D3875_06650</name>
</gene>
<dbReference type="Gene3D" id="3.30.750.180">
    <property type="entry name" value="GpdQ, beta-strand dimerisation domain"/>
    <property type="match status" value="1"/>
</dbReference>
<organism evidence="6 7">
    <name type="scientific">Deinococcus cavernae</name>
    <dbReference type="NCBI Taxonomy" id="2320857"/>
    <lineage>
        <taxon>Bacteria</taxon>
        <taxon>Thermotogati</taxon>
        <taxon>Deinococcota</taxon>
        <taxon>Deinococci</taxon>
        <taxon>Deinococcales</taxon>
        <taxon>Deinococcaceae</taxon>
        <taxon>Deinococcus</taxon>
    </lineage>
</organism>
<dbReference type="GO" id="GO:0004112">
    <property type="term" value="F:cyclic-nucleotide phosphodiesterase activity"/>
    <property type="evidence" value="ECO:0007669"/>
    <property type="project" value="InterPro"/>
</dbReference>
<dbReference type="Proteomes" id="UP000286287">
    <property type="component" value="Unassembled WGS sequence"/>
</dbReference>
<keyword evidence="2" id="KW-0378">Hydrolase</keyword>
<evidence type="ECO:0000256" key="3">
    <source>
        <dbReference type="ARBA" id="ARBA00023004"/>
    </source>
</evidence>
<dbReference type="EMBL" id="QYUJ01000014">
    <property type="protein sequence ID" value="RJF71300.1"/>
    <property type="molecule type" value="Genomic_DNA"/>
</dbReference>
<protein>
    <submittedName>
        <fullName evidence="6">Phosphodiesterase</fullName>
    </submittedName>
</protein>
<sequence>MLIVQLSDPHIDIHHPEKSGALRRAVDHLLSLPMRPDAVLVSGDCTEHGRPDEYALLRELLRPLTVPTYLIPGNHDDREEFLKAFGPQGTQGLPGFAQFVVELGPVRVLALDTHCPGANGGQLDAPRLGWLAERLGEAPRTPTLIALHHPPLLTGLKVMDSIGLDGTHALQELVGAHPQVEAVVAGHLHMRLVRRFAGTLVMTAPALEYAWLPDLTQPDKLIVQRQPPGYLLHHFTPDTGLTTYASAVSPGPWETLHDGQGWAP</sequence>
<evidence type="ECO:0000259" key="5">
    <source>
        <dbReference type="Pfam" id="PF00149"/>
    </source>
</evidence>
<keyword evidence="1" id="KW-0479">Metal-binding</keyword>